<evidence type="ECO:0000313" key="1">
    <source>
        <dbReference type="Proteomes" id="UP000036681"/>
    </source>
</evidence>
<organism evidence="1 2">
    <name type="scientific">Ascaris lumbricoides</name>
    <name type="common">Giant roundworm</name>
    <dbReference type="NCBI Taxonomy" id="6252"/>
    <lineage>
        <taxon>Eukaryota</taxon>
        <taxon>Metazoa</taxon>
        <taxon>Ecdysozoa</taxon>
        <taxon>Nematoda</taxon>
        <taxon>Chromadorea</taxon>
        <taxon>Rhabditida</taxon>
        <taxon>Spirurina</taxon>
        <taxon>Ascaridomorpha</taxon>
        <taxon>Ascaridoidea</taxon>
        <taxon>Ascarididae</taxon>
        <taxon>Ascaris</taxon>
    </lineage>
</organism>
<reference evidence="2" key="1">
    <citation type="submission" date="2017-02" db="UniProtKB">
        <authorList>
            <consortium name="WormBaseParasite"/>
        </authorList>
    </citation>
    <scope>IDENTIFICATION</scope>
</reference>
<proteinExistence type="predicted"/>
<dbReference type="Gene3D" id="2.120.10.30">
    <property type="entry name" value="TolB, C-terminal domain"/>
    <property type="match status" value="1"/>
</dbReference>
<dbReference type="WBParaSite" id="ALUE_0001678501-mRNA-1">
    <property type="protein sequence ID" value="ALUE_0001678501-mRNA-1"/>
    <property type="gene ID" value="ALUE_0001678501"/>
</dbReference>
<keyword evidence="1" id="KW-1185">Reference proteome</keyword>
<sequence>MGNWISLQPISFPKRDEDDRVSWVITEPYANDGATIWGSSAVVFRQSQMLIGSLFGRLLHCDIDNPQLV</sequence>
<dbReference type="InterPro" id="IPR011042">
    <property type="entry name" value="6-blade_b-propeller_TolB-like"/>
</dbReference>
<dbReference type="Proteomes" id="UP000036681">
    <property type="component" value="Unplaced"/>
</dbReference>
<protein>
    <submittedName>
        <fullName evidence="2">Acyl-CoA thioesterase</fullName>
    </submittedName>
</protein>
<accession>A0A0M3IF36</accession>
<dbReference type="AlphaFoldDB" id="A0A0M3IF36"/>
<evidence type="ECO:0000313" key="2">
    <source>
        <dbReference type="WBParaSite" id="ALUE_0001678501-mRNA-1"/>
    </source>
</evidence>
<name>A0A0M3IF36_ASCLU</name>